<dbReference type="KEGG" id="rcf:Poly24_25560"/>
<dbReference type="EMBL" id="CP036348">
    <property type="protein sequence ID" value="QDV68843.1"/>
    <property type="molecule type" value="Genomic_DNA"/>
</dbReference>
<dbReference type="AlphaFoldDB" id="A0A518JTH9"/>
<keyword evidence="2" id="KW-1185">Reference proteome</keyword>
<name>A0A518JTH9_9BACT</name>
<accession>A0A518JTH9</accession>
<sequence length="48" mass="5506">MLEVLRTGVDLVAVHSPVRTSANDNDNALMHRFRIPNGRFIEIWSVEE</sequence>
<evidence type="ECO:0000313" key="1">
    <source>
        <dbReference type="EMBL" id="QDV68843.1"/>
    </source>
</evidence>
<gene>
    <name evidence="1" type="ORF">Poly24_25560</name>
</gene>
<dbReference type="Proteomes" id="UP000315082">
    <property type="component" value="Chromosome"/>
</dbReference>
<proteinExistence type="predicted"/>
<protein>
    <submittedName>
        <fullName evidence="1">Uncharacterized protein</fullName>
    </submittedName>
</protein>
<organism evidence="1 2">
    <name type="scientific">Rosistilla carotiformis</name>
    <dbReference type="NCBI Taxonomy" id="2528017"/>
    <lineage>
        <taxon>Bacteria</taxon>
        <taxon>Pseudomonadati</taxon>
        <taxon>Planctomycetota</taxon>
        <taxon>Planctomycetia</taxon>
        <taxon>Pirellulales</taxon>
        <taxon>Pirellulaceae</taxon>
        <taxon>Rosistilla</taxon>
    </lineage>
</organism>
<reference evidence="1 2" key="1">
    <citation type="submission" date="2019-02" db="EMBL/GenBank/DDBJ databases">
        <title>Deep-cultivation of Planctomycetes and their phenomic and genomic characterization uncovers novel biology.</title>
        <authorList>
            <person name="Wiegand S."/>
            <person name="Jogler M."/>
            <person name="Boedeker C."/>
            <person name="Pinto D."/>
            <person name="Vollmers J."/>
            <person name="Rivas-Marin E."/>
            <person name="Kohn T."/>
            <person name="Peeters S.H."/>
            <person name="Heuer A."/>
            <person name="Rast P."/>
            <person name="Oberbeckmann S."/>
            <person name="Bunk B."/>
            <person name="Jeske O."/>
            <person name="Meyerdierks A."/>
            <person name="Storesund J.E."/>
            <person name="Kallscheuer N."/>
            <person name="Luecker S."/>
            <person name="Lage O.M."/>
            <person name="Pohl T."/>
            <person name="Merkel B.J."/>
            <person name="Hornburger P."/>
            <person name="Mueller R.-W."/>
            <person name="Bruemmer F."/>
            <person name="Labrenz M."/>
            <person name="Spormann A.M."/>
            <person name="Op den Camp H."/>
            <person name="Overmann J."/>
            <person name="Amann R."/>
            <person name="Jetten M.S.M."/>
            <person name="Mascher T."/>
            <person name="Medema M.H."/>
            <person name="Devos D.P."/>
            <person name="Kaster A.-K."/>
            <person name="Ovreas L."/>
            <person name="Rohde M."/>
            <person name="Galperin M.Y."/>
            <person name="Jogler C."/>
        </authorList>
    </citation>
    <scope>NUCLEOTIDE SEQUENCE [LARGE SCALE GENOMIC DNA]</scope>
    <source>
        <strain evidence="1 2">Poly24</strain>
    </source>
</reference>
<evidence type="ECO:0000313" key="2">
    <source>
        <dbReference type="Proteomes" id="UP000315082"/>
    </source>
</evidence>